<keyword evidence="1" id="KW-0812">Transmembrane</keyword>
<evidence type="ECO:0000256" key="1">
    <source>
        <dbReference type="SAM" id="Phobius"/>
    </source>
</evidence>
<sequence length="69" mass="8237">MMGEFDLWQSVLREGAFAALFVWLLLYVIRSTSEREQVLLRLIETLSQKYDTLVKDIQEIQAYLKERLK</sequence>
<name>A0A2R6Y0A3_9BACL</name>
<comment type="caution">
    <text evidence="2">The sequence shown here is derived from an EMBL/GenBank/DDBJ whole genome shotgun (WGS) entry which is preliminary data.</text>
</comment>
<dbReference type="InterPro" id="IPR024405">
    <property type="entry name" value="Phage_BhlA/UviB"/>
</dbReference>
<gene>
    <name evidence="2" type="ORF">BSOLF_0962</name>
</gene>
<keyword evidence="1" id="KW-1133">Transmembrane helix</keyword>
<protein>
    <submittedName>
        <fullName evidence="2">Uncharacterized protein</fullName>
    </submittedName>
</protein>
<reference evidence="3" key="1">
    <citation type="journal article" date="2018" name="Sci. Rep.">
        <title>Lignite coal burning seam in the remote Altai Mountains harbors a hydrogen-driven thermophilic microbial community.</title>
        <authorList>
            <person name="Kadnikov V.V."/>
            <person name="Mardanov A.V."/>
            <person name="Ivasenko D.A."/>
            <person name="Antsiferov D.V."/>
            <person name="Beletsky A.V."/>
            <person name="Karnachuk O.V."/>
            <person name="Ravin N.V."/>
        </authorList>
    </citation>
    <scope>NUCLEOTIDE SEQUENCE [LARGE SCALE GENOMIC DNA]</scope>
</reference>
<dbReference type="AlphaFoldDB" id="A0A2R6Y0A3"/>
<organism evidence="2 3">
    <name type="scientific">Candidatus Carbonibacillus altaicus</name>
    <dbReference type="NCBI Taxonomy" id="2163959"/>
    <lineage>
        <taxon>Bacteria</taxon>
        <taxon>Bacillati</taxon>
        <taxon>Bacillota</taxon>
        <taxon>Bacilli</taxon>
        <taxon>Bacillales</taxon>
        <taxon>Candidatus Carbonibacillus</taxon>
    </lineage>
</organism>
<keyword evidence="1" id="KW-0472">Membrane</keyword>
<proteinExistence type="predicted"/>
<dbReference type="Proteomes" id="UP000244338">
    <property type="component" value="Unassembled WGS sequence"/>
</dbReference>
<evidence type="ECO:0000313" key="3">
    <source>
        <dbReference type="Proteomes" id="UP000244338"/>
    </source>
</evidence>
<accession>A0A2R6Y0A3</accession>
<dbReference type="EMBL" id="PEBX01000049">
    <property type="protein sequence ID" value="PTQ56062.1"/>
    <property type="molecule type" value="Genomic_DNA"/>
</dbReference>
<dbReference type="Pfam" id="PF10960">
    <property type="entry name" value="Holin_BhlA"/>
    <property type="match status" value="1"/>
</dbReference>
<feature type="transmembrane region" description="Helical" evidence="1">
    <location>
        <begin position="12"/>
        <end position="29"/>
    </location>
</feature>
<evidence type="ECO:0000313" key="2">
    <source>
        <dbReference type="EMBL" id="PTQ56062.1"/>
    </source>
</evidence>